<gene>
    <name evidence="1" type="ORF">VZT92_011219</name>
</gene>
<comment type="caution">
    <text evidence="1">The sequence shown here is derived from an EMBL/GenBank/DDBJ whole genome shotgun (WGS) entry which is preliminary data.</text>
</comment>
<protein>
    <submittedName>
        <fullName evidence="1">Uncharacterized protein</fullName>
    </submittedName>
</protein>
<evidence type="ECO:0000313" key="2">
    <source>
        <dbReference type="Proteomes" id="UP001488805"/>
    </source>
</evidence>
<name>A0AAW1FB13_ZOAVI</name>
<organism evidence="1 2">
    <name type="scientific">Zoarces viviparus</name>
    <name type="common">Viviparous eelpout</name>
    <name type="synonym">Blennius viviparus</name>
    <dbReference type="NCBI Taxonomy" id="48416"/>
    <lineage>
        <taxon>Eukaryota</taxon>
        <taxon>Metazoa</taxon>
        <taxon>Chordata</taxon>
        <taxon>Craniata</taxon>
        <taxon>Vertebrata</taxon>
        <taxon>Euteleostomi</taxon>
        <taxon>Actinopterygii</taxon>
        <taxon>Neopterygii</taxon>
        <taxon>Teleostei</taxon>
        <taxon>Neoteleostei</taxon>
        <taxon>Acanthomorphata</taxon>
        <taxon>Eupercaria</taxon>
        <taxon>Perciformes</taxon>
        <taxon>Cottioidei</taxon>
        <taxon>Zoarcales</taxon>
        <taxon>Zoarcidae</taxon>
        <taxon>Zoarcinae</taxon>
        <taxon>Zoarces</taxon>
    </lineage>
</organism>
<keyword evidence="2" id="KW-1185">Reference proteome</keyword>
<evidence type="ECO:0000313" key="1">
    <source>
        <dbReference type="EMBL" id="KAK9531815.1"/>
    </source>
</evidence>
<sequence>MPEPFPGPCLPKGGNCHIFHAFAVGSQLHTDCMLKPLIKSKRSVTVWLTRPCSSMWPPLALVDPLAPDEGCSASAWECF</sequence>
<dbReference type="Proteomes" id="UP001488805">
    <property type="component" value="Unassembled WGS sequence"/>
</dbReference>
<proteinExistence type="predicted"/>
<dbReference type="AlphaFoldDB" id="A0AAW1FB13"/>
<accession>A0AAW1FB13</accession>
<dbReference type="EMBL" id="JBCEZU010000089">
    <property type="protein sequence ID" value="KAK9531815.1"/>
    <property type="molecule type" value="Genomic_DNA"/>
</dbReference>
<reference evidence="1 2" key="1">
    <citation type="journal article" date="2024" name="Genome Biol. Evol.">
        <title>Chromosome-level genome assembly of the viviparous eelpout Zoarces viviparus.</title>
        <authorList>
            <person name="Fuhrmann N."/>
            <person name="Brasseur M.V."/>
            <person name="Bakowski C.E."/>
            <person name="Podsiadlowski L."/>
            <person name="Prost S."/>
            <person name="Krehenwinkel H."/>
            <person name="Mayer C."/>
        </authorList>
    </citation>
    <scope>NUCLEOTIDE SEQUENCE [LARGE SCALE GENOMIC DNA]</scope>
    <source>
        <strain evidence="1">NO-MEL_2022_Ind0_liver</strain>
    </source>
</reference>